<evidence type="ECO:0000313" key="6">
    <source>
        <dbReference type="EMBL" id="SPF28600.1"/>
    </source>
</evidence>
<dbReference type="Gene3D" id="1.10.1040.10">
    <property type="entry name" value="N-(1-d-carboxylethyl)-l-norvaline Dehydrogenase, domain 2"/>
    <property type="match status" value="1"/>
</dbReference>
<dbReference type="RefSeq" id="WP_108781286.1">
    <property type="nucleotide sequence ID" value="NZ_OMKW01000001.1"/>
</dbReference>
<dbReference type="Proteomes" id="UP000244932">
    <property type="component" value="Unassembled WGS sequence"/>
</dbReference>
<dbReference type="InterPro" id="IPR015815">
    <property type="entry name" value="HIBADH-related"/>
</dbReference>
<accession>A0A2R8A972</accession>
<dbReference type="PIRSF" id="PIRSF000103">
    <property type="entry name" value="HIBADH"/>
    <property type="match status" value="1"/>
</dbReference>
<name>A0A2R8A972_9RHOB</name>
<proteinExistence type="predicted"/>
<dbReference type="Gene3D" id="3.40.50.720">
    <property type="entry name" value="NAD(P)-binding Rossmann-like Domain"/>
    <property type="match status" value="2"/>
</dbReference>
<sequence length="260" mass="27721">MKVAVCGCGRMGGPMAAALHRSGVDVVGFDVAEKPWPFMATLSALDDRETIFTVVRDQDETDALLFDVQRVASLPAMRTLVICSTLSPKYVRQLRERVPSHITLIDAPMSGAAIAAEEARLSFMLGGEVKAIAAIQPLLDIMGSHFHHMGPFGAGMAAKVLNNLVAASSTAATRTALAWADAHGMDREKLLALMHNSSGQTWFGSGFESIEFARDGFADENTIGILAKDVAAAIDGAPTDADTTLAQELIRTIRNLKPLD</sequence>
<reference evidence="6 7" key="1">
    <citation type="submission" date="2018-03" db="EMBL/GenBank/DDBJ databases">
        <authorList>
            <person name="Keele B.F."/>
        </authorList>
    </citation>
    <scope>NUCLEOTIDE SEQUENCE [LARGE SCALE GENOMIC DNA]</scope>
    <source>
        <strain evidence="6 7">CeCT 8812</strain>
    </source>
</reference>
<dbReference type="InterPro" id="IPR029154">
    <property type="entry name" value="HIBADH-like_NADP-bd"/>
</dbReference>
<evidence type="ECO:0000256" key="1">
    <source>
        <dbReference type="ARBA" id="ARBA00023002"/>
    </source>
</evidence>
<gene>
    <name evidence="6" type="primary">mmsB_2</name>
    <name evidence="6" type="ORF">POI8812_00902</name>
</gene>
<dbReference type="OrthoDB" id="9812907at2"/>
<dbReference type="PANTHER" id="PTHR43060">
    <property type="entry name" value="3-HYDROXYISOBUTYRATE DEHYDROGENASE-LIKE 1, MITOCHONDRIAL-RELATED"/>
    <property type="match status" value="1"/>
</dbReference>
<dbReference type="EC" id="1.1.1.31" evidence="6"/>
<dbReference type="AlphaFoldDB" id="A0A2R8A972"/>
<dbReference type="InterPro" id="IPR006115">
    <property type="entry name" value="6PGDH_NADP-bd"/>
</dbReference>
<dbReference type="InterPro" id="IPR008927">
    <property type="entry name" value="6-PGluconate_DH-like_C_sf"/>
</dbReference>
<evidence type="ECO:0000259" key="4">
    <source>
        <dbReference type="Pfam" id="PF03446"/>
    </source>
</evidence>
<dbReference type="Pfam" id="PF03446">
    <property type="entry name" value="NAD_binding_2"/>
    <property type="match status" value="1"/>
</dbReference>
<dbReference type="GO" id="GO:0050661">
    <property type="term" value="F:NADP binding"/>
    <property type="evidence" value="ECO:0007669"/>
    <property type="project" value="InterPro"/>
</dbReference>
<evidence type="ECO:0000313" key="7">
    <source>
        <dbReference type="Proteomes" id="UP000244932"/>
    </source>
</evidence>
<dbReference type="SUPFAM" id="SSF48179">
    <property type="entry name" value="6-phosphogluconate dehydrogenase C-terminal domain-like"/>
    <property type="match status" value="1"/>
</dbReference>
<dbReference type="GO" id="GO:0008442">
    <property type="term" value="F:3-hydroxyisobutyrate dehydrogenase activity"/>
    <property type="evidence" value="ECO:0007669"/>
    <property type="project" value="UniProtKB-EC"/>
</dbReference>
<dbReference type="GO" id="GO:0051287">
    <property type="term" value="F:NAD binding"/>
    <property type="evidence" value="ECO:0007669"/>
    <property type="project" value="InterPro"/>
</dbReference>
<feature type="domain" description="3-hydroxyisobutyrate dehydrogenase-like NAD-binding" evidence="5">
    <location>
        <begin position="153"/>
        <end position="237"/>
    </location>
</feature>
<feature type="active site" evidence="3">
    <location>
        <position position="159"/>
    </location>
</feature>
<evidence type="ECO:0000256" key="3">
    <source>
        <dbReference type="PIRSR" id="PIRSR000103-1"/>
    </source>
</evidence>
<keyword evidence="1 6" id="KW-0560">Oxidoreductase</keyword>
<dbReference type="InterPro" id="IPR036291">
    <property type="entry name" value="NAD(P)-bd_dom_sf"/>
</dbReference>
<organism evidence="6 7">
    <name type="scientific">Pontivivens insulae</name>
    <dbReference type="NCBI Taxonomy" id="1639689"/>
    <lineage>
        <taxon>Bacteria</taxon>
        <taxon>Pseudomonadati</taxon>
        <taxon>Pseudomonadota</taxon>
        <taxon>Alphaproteobacteria</taxon>
        <taxon>Rhodobacterales</taxon>
        <taxon>Paracoccaceae</taxon>
        <taxon>Pontivivens</taxon>
    </lineage>
</organism>
<evidence type="ECO:0000256" key="2">
    <source>
        <dbReference type="ARBA" id="ARBA00023027"/>
    </source>
</evidence>
<dbReference type="EMBL" id="OMKW01000001">
    <property type="protein sequence ID" value="SPF28600.1"/>
    <property type="molecule type" value="Genomic_DNA"/>
</dbReference>
<protein>
    <submittedName>
        <fullName evidence="6">3-hydroxyisobutyrate dehydrogenase</fullName>
        <ecNumber evidence="6">1.1.1.31</ecNumber>
    </submittedName>
</protein>
<dbReference type="InterPro" id="IPR013328">
    <property type="entry name" value="6PGD_dom2"/>
</dbReference>
<evidence type="ECO:0000259" key="5">
    <source>
        <dbReference type="Pfam" id="PF14833"/>
    </source>
</evidence>
<feature type="domain" description="6-phosphogluconate dehydrogenase NADP-binding" evidence="4">
    <location>
        <begin position="2"/>
        <end position="150"/>
    </location>
</feature>
<keyword evidence="7" id="KW-1185">Reference proteome</keyword>
<dbReference type="PANTHER" id="PTHR43060:SF15">
    <property type="entry name" value="3-HYDROXYISOBUTYRATE DEHYDROGENASE-LIKE 1, MITOCHONDRIAL-RELATED"/>
    <property type="match status" value="1"/>
</dbReference>
<dbReference type="Pfam" id="PF14833">
    <property type="entry name" value="NAD_binding_11"/>
    <property type="match status" value="1"/>
</dbReference>
<keyword evidence="2" id="KW-0520">NAD</keyword>
<dbReference type="SUPFAM" id="SSF51735">
    <property type="entry name" value="NAD(P)-binding Rossmann-fold domains"/>
    <property type="match status" value="1"/>
</dbReference>